<reference evidence="3" key="3">
    <citation type="submission" date="2010-09" db="EMBL/GenBank/DDBJ databases">
        <title>Annotation of Gaeumannomyces graminis var. tritici R3-111a-1.</title>
        <authorList>
            <consortium name="The Broad Institute Genome Sequencing Platform"/>
            <person name="Ma L.-J."/>
            <person name="Dead R."/>
            <person name="Young S.K."/>
            <person name="Zeng Q."/>
            <person name="Gargeya S."/>
            <person name="Fitzgerald M."/>
            <person name="Haas B."/>
            <person name="Abouelleil A."/>
            <person name="Alvarado L."/>
            <person name="Arachchi H.M."/>
            <person name="Berlin A."/>
            <person name="Brown A."/>
            <person name="Chapman S.B."/>
            <person name="Chen Z."/>
            <person name="Dunbar C."/>
            <person name="Freedman E."/>
            <person name="Gearin G."/>
            <person name="Gellesch M."/>
            <person name="Goldberg J."/>
            <person name="Griggs A."/>
            <person name="Gujja S."/>
            <person name="Heiman D."/>
            <person name="Howarth C."/>
            <person name="Larson L."/>
            <person name="Lui A."/>
            <person name="MacDonald P.J.P."/>
            <person name="Mehta T."/>
            <person name="Montmayeur A."/>
            <person name="Murphy C."/>
            <person name="Neiman D."/>
            <person name="Pearson M."/>
            <person name="Priest M."/>
            <person name="Roberts A."/>
            <person name="Saif S."/>
            <person name="Shea T."/>
            <person name="Shenoy N."/>
            <person name="Sisk P."/>
            <person name="Stolte C."/>
            <person name="Sykes S."/>
            <person name="Yandava C."/>
            <person name="Wortman J."/>
            <person name="Nusbaum C."/>
            <person name="Birren B."/>
        </authorList>
    </citation>
    <scope>NUCLEOTIDE SEQUENCE</scope>
    <source>
        <strain evidence="3">R3-111a-1</strain>
    </source>
</reference>
<reference evidence="4" key="4">
    <citation type="journal article" date="2015" name="G3 (Bethesda)">
        <title>Genome sequences of three phytopathogenic species of the Magnaporthaceae family of fungi.</title>
        <authorList>
            <person name="Okagaki L.H."/>
            <person name="Nunes C.C."/>
            <person name="Sailsbery J."/>
            <person name="Clay B."/>
            <person name="Brown D."/>
            <person name="John T."/>
            <person name="Oh Y."/>
            <person name="Young N."/>
            <person name="Fitzgerald M."/>
            <person name="Haas B.J."/>
            <person name="Zeng Q."/>
            <person name="Young S."/>
            <person name="Adiconis X."/>
            <person name="Fan L."/>
            <person name="Levin J.Z."/>
            <person name="Mitchell T.K."/>
            <person name="Okubara P.A."/>
            <person name="Farman M.L."/>
            <person name="Kohn L.M."/>
            <person name="Birren B."/>
            <person name="Ma L.-J."/>
            <person name="Dean R.A."/>
        </authorList>
    </citation>
    <scope>NUCLEOTIDE SEQUENCE</scope>
    <source>
        <strain evidence="4">R3-111a-1</strain>
    </source>
</reference>
<evidence type="ECO:0000313" key="4">
    <source>
        <dbReference type="EnsemblFungi" id="EJT77128"/>
    </source>
</evidence>
<reference evidence="3" key="2">
    <citation type="submission" date="2010-07" db="EMBL/GenBank/DDBJ databases">
        <authorList>
            <consortium name="The Broad Institute Genome Sequencing Platform"/>
            <consortium name="Broad Institute Genome Sequencing Center for Infectious Disease"/>
            <person name="Ma L.-J."/>
            <person name="Dead R."/>
            <person name="Young S."/>
            <person name="Zeng Q."/>
            <person name="Koehrsen M."/>
            <person name="Alvarado L."/>
            <person name="Berlin A."/>
            <person name="Chapman S.B."/>
            <person name="Chen Z."/>
            <person name="Freedman E."/>
            <person name="Gellesch M."/>
            <person name="Goldberg J."/>
            <person name="Griggs A."/>
            <person name="Gujja S."/>
            <person name="Heilman E.R."/>
            <person name="Heiman D."/>
            <person name="Hepburn T."/>
            <person name="Howarth C."/>
            <person name="Jen D."/>
            <person name="Larson L."/>
            <person name="Mehta T."/>
            <person name="Neiman D."/>
            <person name="Pearson M."/>
            <person name="Roberts A."/>
            <person name="Saif S."/>
            <person name="Shea T."/>
            <person name="Shenoy N."/>
            <person name="Sisk P."/>
            <person name="Stolte C."/>
            <person name="Sykes S."/>
            <person name="Walk T."/>
            <person name="White J."/>
            <person name="Yandava C."/>
            <person name="Haas B."/>
            <person name="Nusbaum C."/>
            <person name="Birren B."/>
        </authorList>
    </citation>
    <scope>NUCLEOTIDE SEQUENCE</scope>
    <source>
        <strain evidence="3">R3-111a-1</strain>
    </source>
</reference>
<dbReference type="EnsemblFungi" id="EJT77128">
    <property type="protein sequence ID" value="EJT77128"/>
    <property type="gene ID" value="GGTG_07040"/>
</dbReference>
<dbReference type="STRING" id="644352.J3P0J5"/>
<gene>
    <name evidence="4" type="primary">20347498</name>
    <name evidence="3" type="ORF">GGTG_07040</name>
</gene>
<dbReference type="OrthoDB" id="5388486at2759"/>
<evidence type="ECO:0000259" key="2">
    <source>
        <dbReference type="SMART" id="SM00355"/>
    </source>
</evidence>
<feature type="compositionally biased region" description="Low complexity" evidence="1">
    <location>
        <begin position="362"/>
        <end position="385"/>
    </location>
</feature>
<feature type="domain" description="C2H2-type" evidence="2">
    <location>
        <begin position="400"/>
        <end position="425"/>
    </location>
</feature>
<dbReference type="AlphaFoldDB" id="J3P0J5"/>
<dbReference type="SMART" id="SM00355">
    <property type="entry name" value="ZnF_C2H2"/>
    <property type="match status" value="2"/>
</dbReference>
<organism evidence="3">
    <name type="scientific">Gaeumannomyces tritici (strain R3-111a-1)</name>
    <name type="common">Wheat and barley take-all root rot fungus</name>
    <name type="synonym">Gaeumannomyces graminis var. tritici</name>
    <dbReference type="NCBI Taxonomy" id="644352"/>
    <lineage>
        <taxon>Eukaryota</taxon>
        <taxon>Fungi</taxon>
        <taxon>Dikarya</taxon>
        <taxon>Ascomycota</taxon>
        <taxon>Pezizomycotina</taxon>
        <taxon>Sordariomycetes</taxon>
        <taxon>Sordariomycetidae</taxon>
        <taxon>Magnaporthales</taxon>
        <taxon>Magnaporthaceae</taxon>
        <taxon>Gaeumannomyces</taxon>
    </lineage>
</organism>
<dbReference type="InterPro" id="IPR013087">
    <property type="entry name" value="Znf_C2H2_type"/>
</dbReference>
<dbReference type="PANTHER" id="PTHR23225:SF2">
    <property type="entry name" value="AT09679P-RELATED"/>
    <property type="match status" value="1"/>
</dbReference>
<evidence type="ECO:0000313" key="5">
    <source>
        <dbReference type="Proteomes" id="UP000006039"/>
    </source>
</evidence>
<sequence>MDSPHLLYGMSRPHDPYFAHSYATTQSRGPLIDPSGLDSNIDPSLGYALPATSAISTGALGHPHREGTAFFNTQPVQSPQLQAQQHLQHQSVLPSTFQIPFQQPRWGSPVSSYDRGSSCSSALSPAGDSDVFHEIGPATPPAGVDCTVAPSHHLKYQPAGCHTPPQTTWGSPRLLIANDQIAAPCVTAGYVDPSQINPASQADFDFYAAPIPIDYDFGTPQRSLTLQSSSSIGLPSLDANNTSTTVETFSVPIKQEDTITAAYYPPSPFCQESVDSETEHPRGLKRSRSADQDDGEYDEDGDDSSNFAPAKPIKSVKTRSRAAASPKKKPAPRRPSKPASQSNAAPPSPKRQRRKSSKAEVDLASSSSSSSSSSSITSASMASSPGGSGVMLTQAGPGHLTCRDCPQAKSFKTEGALETHVKKQHKRPFVCVFAFAGCESGFASKNEWKRHVLSQHILLKFWVCTQDDCAKTVNMPPVLAPAPSSSGGQTMTVTSPTIPVRASSSLRGRNSCAIAPASSLTAGSGVAGHHPKFGPPLPNGAIFNRKDLYTQHVRRMHAPDRNRQQQRPGGPSSSSLPIAVAPVVVPHGRRSSSSSTVTVAAAVGGDGEALAWEEVLRQMQCDAERDRCRLPTRMQCPAPGCATAFEGDNAWDERMEHLAKHLEAAARGDQPAVPLAGGGGEPDRSLIEWASRPNVAIIVPCAGGGRGAAGTTQWVLNNPLKPSGAAVMAITAAAAAAATAAAASFLDNPTVLDEIIVERADEDAEGEDDDGY</sequence>
<dbReference type="eggNOG" id="ENOG502S60G">
    <property type="taxonomic scope" value="Eukaryota"/>
</dbReference>
<dbReference type="RefSeq" id="XP_009223128.1">
    <property type="nucleotide sequence ID" value="XM_009224864.1"/>
</dbReference>
<accession>J3P0J5</accession>
<feature type="compositionally biased region" description="Basic residues" evidence="1">
    <location>
        <begin position="314"/>
        <end position="336"/>
    </location>
</feature>
<dbReference type="Gene3D" id="3.30.160.60">
    <property type="entry name" value="Classic Zinc Finger"/>
    <property type="match status" value="1"/>
</dbReference>
<protein>
    <recommendedName>
        <fullName evidence="2">C2H2-type domain-containing protein</fullName>
    </recommendedName>
</protein>
<feature type="compositionally biased region" description="Acidic residues" evidence="1">
    <location>
        <begin position="292"/>
        <end position="303"/>
    </location>
</feature>
<evidence type="ECO:0000256" key="1">
    <source>
        <dbReference type="SAM" id="MobiDB-lite"/>
    </source>
</evidence>
<feature type="compositionally biased region" description="Low complexity" evidence="1">
    <location>
        <begin position="565"/>
        <end position="575"/>
    </location>
</feature>
<evidence type="ECO:0000313" key="3">
    <source>
        <dbReference type="EMBL" id="EJT77128.1"/>
    </source>
</evidence>
<dbReference type="GeneID" id="20347498"/>
<dbReference type="PANTHER" id="PTHR23225">
    <property type="entry name" value="ZINC FINGER PROTEIN"/>
    <property type="match status" value="1"/>
</dbReference>
<dbReference type="GO" id="GO:0003700">
    <property type="term" value="F:DNA-binding transcription factor activity"/>
    <property type="evidence" value="ECO:0007669"/>
    <property type="project" value="InterPro"/>
</dbReference>
<name>J3P0J5_GAET3</name>
<reference evidence="5" key="1">
    <citation type="submission" date="2010-07" db="EMBL/GenBank/DDBJ databases">
        <title>The genome sequence of Gaeumannomyces graminis var. tritici strain R3-111a-1.</title>
        <authorList>
            <consortium name="The Broad Institute Genome Sequencing Platform"/>
            <person name="Ma L.-J."/>
            <person name="Dead R."/>
            <person name="Young S."/>
            <person name="Zeng Q."/>
            <person name="Koehrsen M."/>
            <person name="Alvarado L."/>
            <person name="Berlin A."/>
            <person name="Chapman S.B."/>
            <person name="Chen Z."/>
            <person name="Freedman E."/>
            <person name="Gellesch M."/>
            <person name="Goldberg J."/>
            <person name="Griggs A."/>
            <person name="Gujja S."/>
            <person name="Heilman E.R."/>
            <person name="Heiman D."/>
            <person name="Hepburn T."/>
            <person name="Howarth C."/>
            <person name="Jen D."/>
            <person name="Larson L."/>
            <person name="Mehta T."/>
            <person name="Neiman D."/>
            <person name="Pearson M."/>
            <person name="Roberts A."/>
            <person name="Saif S."/>
            <person name="Shea T."/>
            <person name="Shenoy N."/>
            <person name="Sisk P."/>
            <person name="Stolte C."/>
            <person name="Sykes S."/>
            <person name="Walk T."/>
            <person name="White J."/>
            <person name="Yandava C."/>
            <person name="Haas B."/>
            <person name="Nusbaum C."/>
            <person name="Birren B."/>
        </authorList>
    </citation>
    <scope>NUCLEOTIDE SEQUENCE [LARGE SCALE GENOMIC DNA]</scope>
    <source>
        <strain evidence="5">R3-111a-1</strain>
    </source>
</reference>
<dbReference type="VEuPathDB" id="FungiDB:GGTG_07040"/>
<feature type="domain" description="C2H2-type" evidence="2">
    <location>
        <begin position="429"/>
        <end position="456"/>
    </location>
</feature>
<dbReference type="EMBL" id="GL385397">
    <property type="protein sequence ID" value="EJT77128.1"/>
    <property type="molecule type" value="Genomic_DNA"/>
</dbReference>
<proteinExistence type="predicted"/>
<dbReference type="Proteomes" id="UP000006039">
    <property type="component" value="Unassembled WGS sequence"/>
</dbReference>
<dbReference type="InterPro" id="IPR039970">
    <property type="entry name" value="TF_Grauzone"/>
</dbReference>
<feature type="region of interest" description="Disordered" evidence="1">
    <location>
        <begin position="264"/>
        <end position="395"/>
    </location>
</feature>
<dbReference type="HOGENOM" id="CLU_022139_0_0_1"/>
<keyword evidence="5" id="KW-1185">Reference proteome</keyword>
<feature type="region of interest" description="Disordered" evidence="1">
    <location>
        <begin position="558"/>
        <end position="578"/>
    </location>
</feature>
<reference evidence="4" key="5">
    <citation type="submission" date="2018-04" db="UniProtKB">
        <authorList>
            <consortium name="EnsemblFungi"/>
        </authorList>
    </citation>
    <scope>IDENTIFICATION</scope>
    <source>
        <strain evidence="4">R3-111a-1</strain>
    </source>
</reference>